<dbReference type="Gene3D" id="3.80.10.10">
    <property type="entry name" value="Ribonuclease Inhibitor"/>
    <property type="match status" value="1"/>
</dbReference>
<evidence type="ECO:0008006" key="3">
    <source>
        <dbReference type="Google" id="ProtNLM"/>
    </source>
</evidence>
<gene>
    <name evidence="1" type="ORF">BD410DRAFT_616479</name>
</gene>
<accession>A0A4Y7PNJ3</accession>
<evidence type="ECO:0000313" key="2">
    <source>
        <dbReference type="Proteomes" id="UP000294933"/>
    </source>
</evidence>
<name>A0A4Y7PNJ3_9AGAM</name>
<dbReference type="SUPFAM" id="SSF52047">
    <property type="entry name" value="RNI-like"/>
    <property type="match status" value="1"/>
</dbReference>
<dbReference type="EMBL" id="ML170239">
    <property type="protein sequence ID" value="TDL16606.1"/>
    <property type="molecule type" value="Genomic_DNA"/>
</dbReference>
<dbReference type="Proteomes" id="UP000294933">
    <property type="component" value="Unassembled WGS sequence"/>
</dbReference>
<proteinExistence type="predicted"/>
<reference evidence="1 2" key="1">
    <citation type="submission" date="2018-06" db="EMBL/GenBank/DDBJ databases">
        <title>A transcriptomic atlas of mushroom development highlights an independent origin of complex multicellularity.</title>
        <authorList>
            <consortium name="DOE Joint Genome Institute"/>
            <person name="Krizsan K."/>
            <person name="Almasi E."/>
            <person name="Merenyi Z."/>
            <person name="Sahu N."/>
            <person name="Viragh M."/>
            <person name="Koszo T."/>
            <person name="Mondo S."/>
            <person name="Kiss B."/>
            <person name="Balint B."/>
            <person name="Kues U."/>
            <person name="Barry K."/>
            <person name="Hegedus J.C."/>
            <person name="Henrissat B."/>
            <person name="Johnson J."/>
            <person name="Lipzen A."/>
            <person name="Ohm R."/>
            <person name="Nagy I."/>
            <person name="Pangilinan J."/>
            <person name="Yan J."/>
            <person name="Xiong Y."/>
            <person name="Grigoriev I.V."/>
            <person name="Hibbett D.S."/>
            <person name="Nagy L.G."/>
        </authorList>
    </citation>
    <scope>NUCLEOTIDE SEQUENCE [LARGE SCALE GENOMIC DNA]</scope>
    <source>
        <strain evidence="1 2">SZMC22713</strain>
    </source>
</reference>
<keyword evidence="2" id="KW-1185">Reference proteome</keyword>
<dbReference type="InterPro" id="IPR032675">
    <property type="entry name" value="LRR_dom_sf"/>
</dbReference>
<dbReference type="VEuPathDB" id="FungiDB:BD410DRAFT_616479"/>
<dbReference type="STRING" id="50990.A0A4Y7PNJ3"/>
<sequence length="305" mass="33682">MVLAPLQTGHLPELENFLFSTSGSINRRDVAPLNFSSAPRLQEFFFDGGIGVPIEFGGGMHHIKFLEIGFVMDPGMPGLSLDDLLSCFTHCQMLEELNITIHKLCTGHPRELPTIIELSQLHHFTLELAPGVDAGYLFDILFLPALTHLSLILEDVDHSYTDWPYLRSMLARSRPPLRLLDLYFLPINEQTLCECLSYIPSLNSISLRGTTCTDTILGFLTLEENTSRSICPCLESIKFGRAPRFTSSAMIAMILSRRSSTNHTGIGIGKALMSVSCASSTMGNIKSNPDIAQCMEDGLHLYTGT</sequence>
<protein>
    <recommendedName>
        <fullName evidence="3">F-box domain-containing protein</fullName>
    </recommendedName>
</protein>
<dbReference type="AlphaFoldDB" id="A0A4Y7PNJ3"/>
<evidence type="ECO:0000313" key="1">
    <source>
        <dbReference type="EMBL" id="TDL16606.1"/>
    </source>
</evidence>
<organism evidence="1 2">
    <name type="scientific">Rickenella mellea</name>
    <dbReference type="NCBI Taxonomy" id="50990"/>
    <lineage>
        <taxon>Eukaryota</taxon>
        <taxon>Fungi</taxon>
        <taxon>Dikarya</taxon>
        <taxon>Basidiomycota</taxon>
        <taxon>Agaricomycotina</taxon>
        <taxon>Agaricomycetes</taxon>
        <taxon>Hymenochaetales</taxon>
        <taxon>Rickenellaceae</taxon>
        <taxon>Rickenella</taxon>
    </lineage>
</organism>